<protein>
    <recommendedName>
        <fullName evidence="3">Extracellular protein</fullName>
    </recommendedName>
</protein>
<comment type="caution">
    <text evidence="1">The sequence shown here is derived from an EMBL/GenBank/DDBJ whole genome shotgun (WGS) entry which is preliminary data.</text>
</comment>
<sequence length="744" mass="82924">MFKKNQRRSWLLGFILILVLWGLLLLRSLPERVVLGAERAFAPTMPVGTDLSRILISGSARTFSSNSARVTARPDNTSLITLTSGTQQTGAVWAADGAYFDLNRETHLGFWMRNTNYSNYPGEGFAFVLQNDTRGSRAITSFMNKPVLGGESLGVWAADLASNQTDPQLLALSAIQRSWALEFDSHGNLANGSGAPGKGNSFDLGTAGSSRSHHIAANYPSRQETYLQRIYRPWFSANQYYYTMNHGNLLVEKPNLTSPDWQHVSLIWDPETQMMTFSWDDRDPQTGALKPSFKSQAVPLDQSVFASGNGRVRWGFTATTSSNNYERTELILDRVPGGVRGFVRNELFNETRQEQVRNNTSVHTGDLLTATYRLDYLPSLLPWEQIDINIDLPKQTHFLSGGEIRHANGKTRPLNAQWLHKEPKTGEQWLAFHLVEPLTPDNYQVAIKVKLQADLHNSGFSVAPALAAFNTPHLRLNTATPRYDLNPKRLITTTDDAALEYYVSQNDPLPKIHGEFSYTTATAPKEPLAIENSDFAIKRTLNGQLLSYEPVSAMSQQNGRFQLANEALNTSQLRPGVNEFTYCLVDKYANHSNVKTIKIILMSGQLRFGTIAENVAFADAQVTGNKQLISRRSAWEIEVFDDRQHGDRPTGWQLLAQATPLKQADGRILAGEMVYVEGSDQQSLTAPLIVAEKNITDLRDSTSIATDRWQNDEGILLKLRANAVAGNYSGQIIWTLQDDPSQDS</sequence>
<dbReference type="Gene3D" id="2.60.120.200">
    <property type="match status" value="1"/>
</dbReference>
<proteinExistence type="predicted"/>
<accession>A0ABW1UNF0</accession>
<evidence type="ECO:0000313" key="1">
    <source>
        <dbReference type="EMBL" id="MFC6315444.1"/>
    </source>
</evidence>
<organism evidence="1 2">
    <name type="scientific">Lapidilactobacillus achengensis</name>
    <dbReference type="NCBI Taxonomy" id="2486000"/>
    <lineage>
        <taxon>Bacteria</taxon>
        <taxon>Bacillati</taxon>
        <taxon>Bacillota</taxon>
        <taxon>Bacilli</taxon>
        <taxon>Lactobacillales</taxon>
        <taxon>Lactobacillaceae</taxon>
        <taxon>Lapidilactobacillus</taxon>
    </lineage>
</organism>
<reference evidence="2" key="1">
    <citation type="journal article" date="2019" name="Int. J. Syst. Evol. Microbiol.">
        <title>The Global Catalogue of Microorganisms (GCM) 10K type strain sequencing project: providing services to taxonomists for standard genome sequencing and annotation.</title>
        <authorList>
            <consortium name="The Broad Institute Genomics Platform"/>
            <consortium name="The Broad Institute Genome Sequencing Center for Infectious Disease"/>
            <person name="Wu L."/>
            <person name="Ma J."/>
        </authorList>
    </citation>
    <scope>NUCLEOTIDE SEQUENCE [LARGE SCALE GENOMIC DNA]</scope>
    <source>
        <strain evidence="2">CCM 8897</strain>
    </source>
</reference>
<dbReference type="Proteomes" id="UP001596310">
    <property type="component" value="Unassembled WGS sequence"/>
</dbReference>
<dbReference type="EMBL" id="JBHSSM010000017">
    <property type="protein sequence ID" value="MFC6315444.1"/>
    <property type="molecule type" value="Genomic_DNA"/>
</dbReference>
<evidence type="ECO:0008006" key="3">
    <source>
        <dbReference type="Google" id="ProtNLM"/>
    </source>
</evidence>
<name>A0ABW1UNF0_9LACO</name>
<dbReference type="SUPFAM" id="SSF49899">
    <property type="entry name" value="Concanavalin A-like lectins/glucanases"/>
    <property type="match status" value="1"/>
</dbReference>
<keyword evidence="2" id="KW-1185">Reference proteome</keyword>
<dbReference type="InterPro" id="IPR013320">
    <property type="entry name" value="ConA-like_dom_sf"/>
</dbReference>
<dbReference type="RefSeq" id="WP_125597802.1">
    <property type="nucleotide sequence ID" value="NZ_JBHSSM010000017.1"/>
</dbReference>
<evidence type="ECO:0000313" key="2">
    <source>
        <dbReference type="Proteomes" id="UP001596310"/>
    </source>
</evidence>
<gene>
    <name evidence="1" type="ORF">ACFQHW_07705</name>
</gene>